<dbReference type="InterPro" id="IPR039425">
    <property type="entry name" value="RNA_pol_sigma-70-like"/>
</dbReference>
<keyword evidence="3" id="KW-0731">Sigma factor</keyword>
<reference evidence="8" key="1">
    <citation type="submission" date="2010-12" db="EMBL/GenBank/DDBJ databases">
        <title>Complete sequence of Variovorax paradoxus EPS.</title>
        <authorList>
            <consortium name="US DOE Joint Genome Institute"/>
            <person name="Lucas S."/>
            <person name="Copeland A."/>
            <person name="Lapidus A."/>
            <person name="Cheng J.-F."/>
            <person name="Goodwin L."/>
            <person name="Pitluck S."/>
            <person name="Teshima H."/>
            <person name="Detter J.C."/>
            <person name="Han C."/>
            <person name="Tapia R."/>
            <person name="Land M."/>
            <person name="Hauser L."/>
            <person name="Kyrpides N."/>
            <person name="Ivanova N."/>
            <person name="Ovchinnikova G."/>
            <person name="Orwin P."/>
            <person name="Han J.-I.G."/>
            <person name="Woyke T."/>
        </authorList>
    </citation>
    <scope>NUCLEOTIDE SEQUENCE [LARGE SCALE GENOMIC DNA]</scope>
    <source>
        <strain evidence="8">EPS</strain>
    </source>
</reference>
<dbReference type="InterPro" id="IPR013324">
    <property type="entry name" value="RNA_pol_sigma_r3/r4-like"/>
</dbReference>
<feature type="domain" description="RNA polymerase sigma-70 region 2" evidence="5">
    <location>
        <begin position="15"/>
        <end position="84"/>
    </location>
</feature>
<organism evidence="7 8">
    <name type="scientific">Variovorax paradoxus (strain EPS)</name>
    <dbReference type="NCBI Taxonomy" id="595537"/>
    <lineage>
        <taxon>Bacteria</taxon>
        <taxon>Pseudomonadati</taxon>
        <taxon>Pseudomonadota</taxon>
        <taxon>Betaproteobacteria</taxon>
        <taxon>Burkholderiales</taxon>
        <taxon>Comamonadaceae</taxon>
        <taxon>Variovorax</taxon>
    </lineage>
</organism>
<dbReference type="STRING" id="595537.Varpa_0108"/>
<dbReference type="InterPro" id="IPR036388">
    <property type="entry name" value="WH-like_DNA-bd_sf"/>
</dbReference>
<dbReference type="GO" id="GO:0003677">
    <property type="term" value="F:DNA binding"/>
    <property type="evidence" value="ECO:0007669"/>
    <property type="project" value="InterPro"/>
</dbReference>
<dbReference type="InterPro" id="IPR013249">
    <property type="entry name" value="RNA_pol_sigma70_r4_t2"/>
</dbReference>
<dbReference type="SUPFAM" id="SSF88659">
    <property type="entry name" value="Sigma3 and sigma4 domains of RNA polymerase sigma factors"/>
    <property type="match status" value="1"/>
</dbReference>
<dbReference type="RefSeq" id="WP_013538577.1">
    <property type="nucleotide sequence ID" value="NC_014931.1"/>
</dbReference>
<protein>
    <submittedName>
        <fullName evidence="7">RNA polymerase, sigma-24 subunit, ECF subfamily</fullName>
    </submittedName>
</protein>
<dbReference type="NCBIfam" id="TIGR02937">
    <property type="entry name" value="sigma70-ECF"/>
    <property type="match status" value="1"/>
</dbReference>
<accession>E6UZ01</accession>
<evidence type="ECO:0000256" key="3">
    <source>
        <dbReference type="ARBA" id="ARBA00023082"/>
    </source>
</evidence>
<evidence type="ECO:0000256" key="4">
    <source>
        <dbReference type="ARBA" id="ARBA00023163"/>
    </source>
</evidence>
<evidence type="ECO:0000259" key="6">
    <source>
        <dbReference type="Pfam" id="PF08281"/>
    </source>
</evidence>
<evidence type="ECO:0000256" key="2">
    <source>
        <dbReference type="ARBA" id="ARBA00023015"/>
    </source>
</evidence>
<dbReference type="Pfam" id="PF08281">
    <property type="entry name" value="Sigma70_r4_2"/>
    <property type="match status" value="1"/>
</dbReference>
<dbReference type="Gene3D" id="1.10.10.10">
    <property type="entry name" value="Winged helix-like DNA-binding domain superfamily/Winged helix DNA-binding domain"/>
    <property type="match status" value="1"/>
</dbReference>
<keyword evidence="4" id="KW-0804">Transcription</keyword>
<dbReference type="GO" id="GO:0016987">
    <property type="term" value="F:sigma factor activity"/>
    <property type="evidence" value="ECO:0007669"/>
    <property type="project" value="UniProtKB-KW"/>
</dbReference>
<evidence type="ECO:0000313" key="8">
    <source>
        <dbReference type="Proteomes" id="UP000008917"/>
    </source>
</evidence>
<evidence type="ECO:0000256" key="1">
    <source>
        <dbReference type="ARBA" id="ARBA00010641"/>
    </source>
</evidence>
<dbReference type="PANTHER" id="PTHR43133">
    <property type="entry name" value="RNA POLYMERASE ECF-TYPE SIGMA FACTO"/>
    <property type="match status" value="1"/>
</dbReference>
<comment type="similarity">
    <text evidence="1">Belongs to the sigma-70 factor family. ECF subfamily.</text>
</comment>
<reference evidence="7 8" key="2">
    <citation type="journal article" date="2013" name="Genome Announc.">
        <title>Genome of the Root-Associated Plant Growth-Promoting Bacterium Variovorax paradoxus Strain EPS.</title>
        <authorList>
            <person name="Han J.I."/>
            <person name="Spain J.C."/>
            <person name="Leadbetter J.R."/>
            <person name="Ovchinnikova G."/>
            <person name="Goodwin L.A."/>
            <person name="Han C.S."/>
            <person name="Woyke T."/>
            <person name="Davenport K.W."/>
            <person name="Orwin P.M."/>
        </authorList>
    </citation>
    <scope>NUCLEOTIDE SEQUENCE [LARGE SCALE GENOMIC DNA]</scope>
    <source>
        <strain evidence="7 8">EPS</strain>
    </source>
</reference>
<name>E6UZ01_VARPE</name>
<gene>
    <name evidence="7" type="ordered locus">Varpa_0108</name>
</gene>
<dbReference type="HOGENOM" id="CLU_047691_12_1_4"/>
<dbReference type="eggNOG" id="COG1595">
    <property type="taxonomic scope" value="Bacteria"/>
</dbReference>
<dbReference type="AlphaFoldDB" id="E6UZ01"/>
<evidence type="ECO:0000259" key="5">
    <source>
        <dbReference type="Pfam" id="PF04542"/>
    </source>
</evidence>
<sequence length="174" mass="19512">MSFPDTRLQPQLGDFYRAHHGWLTAWLRRKLGCAHSAADVAQDTFVRVLASRETLRMLGSIEKPRAFLCTTAGRLLIDRARRQRIEQAYLAELALAMEGCAHPSPKETLMAMQALAQIAAALDGLQPKPREAFLLHYLDGMTHTAIAESLGVSDRMVRKYLALALLHCRVEFVQ</sequence>
<dbReference type="Gene3D" id="1.10.1740.10">
    <property type="match status" value="1"/>
</dbReference>
<dbReference type="Pfam" id="PF04542">
    <property type="entry name" value="Sigma70_r2"/>
    <property type="match status" value="1"/>
</dbReference>
<dbReference type="InterPro" id="IPR014284">
    <property type="entry name" value="RNA_pol_sigma-70_dom"/>
</dbReference>
<evidence type="ECO:0000313" key="7">
    <source>
        <dbReference type="EMBL" id="ADU34330.1"/>
    </source>
</evidence>
<dbReference type="GO" id="GO:0006352">
    <property type="term" value="P:DNA-templated transcription initiation"/>
    <property type="evidence" value="ECO:0007669"/>
    <property type="project" value="InterPro"/>
</dbReference>
<dbReference type="Proteomes" id="UP000008917">
    <property type="component" value="Chromosome"/>
</dbReference>
<dbReference type="SUPFAM" id="SSF88946">
    <property type="entry name" value="Sigma2 domain of RNA polymerase sigma factors"/>
    <property type="match status" value="1"/>
</dbReference>
<dbReference type="PANTHER" id="PTHR43133:SF63">
    <property type="entry name" value="RNA POLYMERASE SIGMA FACTOR FECI-RELATED"/>
    <property type="match status" value="1"/>
</dbReference>
<dbReference type="OrthoDB" id="8536462at2"/>
<feature type="domain" description="RNA polymerase sigma factor 70 region 4 type 2" evidence="6">
    <location>
        <begin position="116"/>
        <end position="168"/>
    </location>
</feature>
<dbReference type="InterPro" id="IPR013325">
    <property type="entry name" value="RNA_pol_sigma_r2"/>
</dbReference>
<dbReference type="EMBL" id="CP002417">
    <property type="protein sequence ID" value="ADU34330.1"/>
    <property type="molecule type" value="Genomic_DNA"/>
</dbReference>
<dbReference type="InterPro" id="IPR007627">
    <property type="entry name" value="RNA_pol_sigma70_r2"/>
</dbReference>
<dbReference type="KEGG" id="vpe:Varpa_0108"/>
<proteinExistence type="inferred from homology"/>
<keyword evidence="2" id="KW-0805">Transcription regulation</keyword>